<dbReference type="OrthoDB" id="8300214at2759"/>
<feature type="non-terminal residue" evidence="1">
    <location>
        <position position="132"/>
    </location>
</feature>
<sequence>SLAISGSEDNANIRQTYRLFILKKDSAEDWVNNLELIMAMDMAARELRGLNNKIPLSTGSMHPTQGRMLAIPQVYGGSQSFNTINSLRILGRWMRIFTIPNQSSIPKVYIYFPDEGQPGDQRLLSSSNRDRL</sequence>
<dbReference type="HOGENOM" id="CLU_109431_0_0_1"/>
<dbReference type="PANTHER" id="PTHR43590:SF1">
    <property type="entry name" value="ARSENIC RESISTANCE PROTEIN ARSH (AFU_ORTHOLOGUE AFUA_5G15030)"/>
    <property type="match status" value="1"/>
</dbReference>
<dbReference type="STRING" id="380704.G3YHN6"/>
<name>G3YHN6_ASPNA</name>
<dbReference type="SUPFAM" id="SSF52218">
    <property type="entry name" value="Flavoproteins"/>
    <property type="match status" value="1"/>
</dbReference>
<gene>
    <name evidence="1" type="ORF">ASPNIDRAFT_126350</name>
</gene>
<dbReference type="Gene3D" id="3.40.50.360">
    <property type="match status" value="1"/>
</dbReference>
<evidence type="ECO:0000313" key="1">
    <source>
        <dbReference type="EMBL" id="EHA17696.1"/>
    </source>
</evidence>
<dbReference type="AlphaFoldDB" id="G3YHN6"/>
<reference evidence="1 2" key="1">
    <citation type="journal article" date="2011" name="Genome Res.">
        <title>Comparative genomics of citric-acid-producing Aspergillus niger ATCC 1015 versus enzyme-producing CBS 513.88.</title>
        <authorList>
            <person name="Andersen M.R."/>
            <person name="Salazar M.P."/>
            <person name="Schaap P.J."/>
            <person name="van de Vondervoort P.J."/>
            <person name="Culley D."/>
            <person name="Thykaer J."/>
            <person name="Frisvad J.C."/>
            <person name="Nielsen K.F."/>
            <person name="Albang R."/>
            <person name="Albermann K."/>
            <person name="Berka R.M."/>
            <person name="Braus G.H."/>
            <person name="Braus-Stromeyer S.A."/>
            <person name="Corrochano L.M."/>
            <person name="Dai Z."/>
            <person name="van Dijck P.W."/>
            <person name="Hofmann G."/>
            <person name="Lasure L.L."/>
            <person name="Magnuson J.K."/>
            <person name="Menke H."/>
            <person name="Meijer M."/>
            <person name="Meijer S.L."/>
            <person name="Nielsen J.B."/>
            <person name="Nielsen M.L."/>
            <person name="van Ooyen A.J."/>
            <person name="Pel H.J."/>
            <person name="Poulsen L."/>
            <person name="Samson R.A."/>
            <person name="Stam H."/>
            <person name="Tsang A."/>
            <person name="van den Brink J.M."/>
            <person name="Atkins A."/>
            <person name="Aerts A."/>
            <person name="Shapiro H."/>
            <person name="Pangilinan J."/>
            <person name="Salamov A."/>
            <person name="Lou Y."/>
            <person name="Lindquist E."/>
            <person name="Lucas S."/>
            <person name="Grimwood J."/>
            <person name="Grigoriev I.V."/>
            <person name="Kubicek C.P."/>
            <person name="Martinez D."/>
            <person name="van Peij N.N."/>
            <person name="Roubos J.A."/>
            <person name="Nielsen J."/>
            <person name="Baker S.E."/>
        </authorList>
    </citation>
    <scope>NUCLEOTIDE SEQUENCE [LARGE SCALE GENOMIC DNA]</scope>
    <source>
        <strain evidence="2">ATCC 1015 / CBS 113.46 / FGSC A1144 / LSHB Ac4 / NCTC 3858a / NRRL 328 / USDA 3528.7</strain>
    </source>
</reference>
<dbReference type="Proteomes" id="UP000009038">
    <property type="component" value="Unassembled WGS sequence"/>
</dbReference>
<proteinExistence type="predicted"/>
<organism evidence="1 2">
    <name type="scientific">Aspergillus niger (strain ATCC 1015 / CBS 113.46 / FGSC A1144 / LSHB Ac4 / NCTC 3858a / NRRL 328 / USDA 3528.7)</name>
    <dbReference type="NCBI Taxonomy" id="380704"/>
    <lineage>
        <taxon>Eukaryota</taxon>
        <taxon>Fungi</taxon>
        <taxon>Dikarya</taxon>
        <taxon>Ascomycota</taxon>
        <taxon>Pezizomycotina</taxon>
        <taxon>Eurotiomycetes</taxon>
        <taxon>Eurotiomycetidae</taxon>
        <taxon>Eurotiales</taxon>
        <taxon>Aspergillaceae</taxon>
        <taxon>Aspergillus</taxon>
        <taxon>Aspergillus subgen. Circumdati</taxon>
    </lineage>
</organism>
<comment type="caution">
    <text evidence="1">The sequence shown here is derived from an EMBL/GenBank/DDBJ whole genome shotgun (WGS) entry which is preliminary data.</text>
</comment>
<dbReference type="EMBL" id="ACJE01000022">
    <property type="protein sequence ID" value="EHA17696.1"/>
    <property type="molecule type" value="Genomic_DNA"/>
</dbReference>
<dbReference type="InterPro" id="IPR029039">
    <property type="entry name" value="Flavoprotein-like_sf"/>
</dbReference>
<evidence type="ECO:0000313" key="2">
    <source>
        <dbReference type="Proteomes" id="UP000009038"/>
    </source>
</evidence>
<dbReference type="InterPro" id="IPR014063">
    <property type="entry name" value="Arsenate-R_ArsH"/>
</dbReference>
<feature type="non-terminal residue" evidence="1">
    <location>
        <position position="1"/>
    </location>
</feature>
<dbReference type="PANTHER" id="PTHR43590">
    <property type="entry name" value="ARSENIC RESISTANCE PROTEIN ARSH (AFU_ORTHOLOGUE AFUA_5G15030)"/>
    <property type="match status" value="1"/>
</dbReference>
<accession>G3YHN6</accession>
<dbReference type="GO" id="GO:0016655">
    <property type="term" value="F:oxidoreductase activity, acting on NAD(P)H, quinone or similar compound as acceptor"/>
    <property type="evidence" value="ECO:0007669"/>
    <property type="project" value="TreeGrafter"/>
</dbReference>
<protein>
    <submittedName>
        <fullName evidence="1">Uncharacterized protein</fullName>
    </submittedName>
</protein>